<feature type="compositionally biased region" description="Basic and acidic residues" evidence="1">
    <location>
        <begin position="302"/>
        <end position="314"/>
    </location>
</feature>
<dbReference type="EMBL" id="CADCUP010000100">
    <property type="protein sequence ID" value="CAA9388242.1"/>
    <property type="molecule type" value="Genomic_DNA"/>
</dbReference>
<organism evidence="2">
    <name type="scientific">uncultured Nocardioides sp</name>
    <dbReference type="NCBI Taxonomy" id="198441"/>
    <lineage>
        <taxon>Bacteria</taxon>
        <taxon>Bacillati</taxon>
        <taxon>Actinomycetota</taxon>
        <taxon>Actinomycetes</taxon>
        <taxon>Propionibacteriales</taxon>
        <taxon>Nocardioidaceae</taxon>
        <taxon>Nocardioides</taxon>
        <taxon>environmental samples</taxon>
    </lineage>
</organism>
<dbReference type="AlphaFoldDB" id="A0A6J4NMW5"/>
<feature type="compositionally biased region" description="Low complexity" evidence="1">
    <location>
        <begin position="137"/>
        <end position="150"/>
    </location>
</feature>
<feature type="non-terminal residue" evidence="2">
    <location>
        <position position="521"/>
    </location>
</feature>
<feature type="compositionally biased region" description="Basic residues" evidence="1">
    <location>
        <begin position="37"/>
        <end position="53"/>
    </location>
</feature>
<feature type="non-terminal residue" evidence="2">
    <location>
        <position position="1"/>
    </location>
</feature>
<name>A0A6J4NMW5_9ACTN</name>
<evidence type="ECO:0000313" key="2">
    <source>
        <dbReference type="EMBL" id="CAA9388242.1"/>
    </source>
</evidence>
<gene>
    <name evidence="2" type="ORF">AVDCRST_MAG06-1411</name>
</gene>
<feature type="compositionally biased region" description="Basic and acidic residues" evidence="1">
    <location>
        <begin position="480"/>
        <end position="490"/>
    </location>
</feature>
<reference evidence="2" key="1">
    <citation type="submission" date="2020-02" db="EMBL/GenBank/DDBJ databases">
        <authorList>
            <person name="Meier V. D."/>
        </authorList>
    </citation>
    <scope>NUCLEOTIDE SEQUENCE</scope>
    <source>
        <strain evidence="2">AVDCRST_MAG06</strain>
    </source>
</reference>
<sequence>VRDTLRPACRHLQEPPRQGAALRGRHRRDRARDPHRAARGRRGPARRQGVRRRGQGEGTRRGGQRGAQPGAADRQDRQRRARHHPGRGDPAAAVRQDGAHRHHAGRPAGCRQDDARGQARPLAEGAGQGPGARRGRPAASQRGPAAPGQRRAGRRARVRARARQRHRRPGGRREGLGGRGHPQAPRRRHHRHRRPARCRRRADAAGLRHPRRRRPRRGAVRRRRHDRPGRRQHRARLPPGSRLRRRGAHQARRRRARWCCALDRLDHRQAGHVRLQRREDGRLRPVPPRPDGLAHPRHGRHAHPDRAGREDLRRGAGQQGGREAARRSGLHPRRLPPADAADAQAGLDVEDHGDAARDGAVPRAARQLRRARDRPHPGDDPVDDAGRARQPQDDRRLAAGPHRQGLRRAGLRRQPDGHPLLRCPQDDAADGARWRHARDARAARDGRHGGWRQEAEVEEAGQGPSRLRQPGQGGRAGEGGCREAGRRSGEPVRQPRRGRHRLRAGGRGARPAQGLLQVPEV</sequence>
<feature type="region of interest" description="Disordered" evidence="1">
    <location>
        <begin position="352"/>
        <end position="521"/>
    </location>
</feature>
<feature type="compositionally biased region" description="Basic residues" evidence="1">
    <location>
        <begin position="494"/>
        <end position="504"/>
    </location>
</feature>
<feature type="region of interest" description="Disordered" evidence="1">
    <location>
        <begin position="272"/>
        <end position="338"/>
    </location>
</feature>
<feature type="compositionally biased region" description="Basic and acidic residues" evidence="1">
    <location>
        <begin position="374"/>
        <end position="397"/>
    </location>
</feature>
<accession>A0A6J4NMW5</accession>
<feature type="region of interest" description="Disordered" evidence="1">
    <location>
        <begin position="1"/>
        <end position="252"/>
    </location>
</feature>
<feature type="compositionally biased region" description="Basic residues" evidence="1">
    <location>
        <begin position="208"/>
        <end position="252"/>
    </location>
</feature>
<feature type="compositionally biased region" description="Basic residues" evidence="1">
    <location>
        <begin position="151"/>
        <end position="170"/>
    </location>
</feature>
<feature type="compositionally biased region" description="Low complexity" evidence="1">
    <location>
        <begin position="509"/>
        <end position="521"/>
    </location>
</feature>
<proteinExistence type="predicted"/>
<evidence type="ECO:0000256" key="1">
    <source>
        <dbReference type="SAM" id="MobiDB-lite"/>
    </source>
</evidence>
<feature type="compositionally biased region" description="Basic and acidic residues" evidence="1">
    <location>
        <begin position="430"/>
        <end position="455"/>
    </location>
</feature>
<feature type="compositionally biased region" description="Basic residues" evidence="1">
    <location>
        <begin position="184"/>
        <end position="200"/>
    </location>
</feature>
<protein>
    <submittedName>
        <fullName evidence="2">Signal recognition particle protein Ffh</fullName>
    </submittedName>
</protein>